<evidence type="ECO:0000256" key="2">
    <source>
        <dbReference type="ARBA" id="ARBA00022741"/>
    </source>
</evidence>
<keyword evidence="5" id="KW-0505">Motor protein</keyword>
<evidence type="ECO:0000256" key="3">
    <source>
        <dbReference type="ARBA" id="ARBA00022840"/>
    </source>
</evidence>
<evidence type="ECO:0000256" key="7">
    <source>
        <dbReference type="SAM" id="MobiDB-lite"/>
    </source>
</evidence>
<dbReference type="AlphaFoldDB" id="A0ABC8R6J1"/>
<comment type="caution">
    <text evidence="8">The sequence shown here is derived from an EMBL/GenBank/DDBJ whole genome shotgun (WGS) entry which is preliminary data.</text>
</comment>
<protein>
    <recommendedName>
        <fullName evidence="10">Kinesin-like protein</fullName>
    </recommendedName>
</protein>
<sequence>MANEDGDEEMDIVDEGGQDDLPLADMEENSTMDGSKQENAENGKSHPDTSENVCIEEQGSEDTEDNMEEEICQQVEKHEVIVVQSGEPTTNTHSFSRSDIGDDHNCAKDMVPSSLSTVPCEVFPVPKSPTPSVSPKVNNSSRKSLRTSIVLTDFHKDLKESNLGSEAVHISFAKPSKSNCLNALSGQISKSCFASTEQLAASLHRGLEIFGSHRQVSALRRSSFRFPYKQEDIMPILPVQRVDVGIQTLLQDTEMLEQDSVIFLCHKCKTRDSQELKDANNSSNMQLVPVEGPQSADKSKKQVPKAVEKVLAGSIRREMALEEFCAKQTSEIMHLNRLMQQYKHERECNAIIGQTREEKIVRLESLMDGILSTEEFMEDELVSLKNELQLLKEEIDNNPEVLRTKIELRRVLDELERYRNFFDMGERDVLLEEIQDLKSQLQYYIDSSPKSARKRGPLLQLTYSCESRVDPPLCAIPELTEESAEQKLEQERIHWTESESKWISLAEDMRIELEASRSLAEKQKMELDMEKKCSEELKEAMQMAMEGHARMLEQYADLEEKHMQMLARKRKILEGIDDVKKAAAKAGVRGAESKFINALAAEISALKVEREKERRYLKDENKGLQAQLRDTAEAVQAAGELLVRLKEAEEAVATSQRRVAEAEQETQMAYKEIDKLKKKHEKEISAFKKFQAESHLSKEALRPVYDDSNVADYDEVKLHSPGDQRWRDELKPFYNAEEGESSKLTEPSSWFSGYDRCNI</sequence>
<evidence type="ECO:0000256" key="1">
    <source>
        <dbReference type="ARBA" id="ARBA00022701"/>
    </source>
</evidence>
<keyword evidence="3" id="KW-0067">ATP-binding</keyword>
<dbReference type="GO" id="GO:0005524">
    <property type="term" value="F:ATP binding"/>
    <property type="evidence" value="ECO:0007669"/>
    <property type="project" value="UniProtKB-KW"/>
</dbReference>
<dbReference type="Proteomes" id="UP001642360">
    <property type="component" value="Unassembled WGS sequence"/>
</dbReference>
<feature type="compositionally biased region" description="Acidic residues" evidence="7">
    <location>
        <begin position="1"/>
        <end position="18"/>
    </location>
</feature>
<accession>A0ABC8R6J1</accession>
<dbReference type="EMBL" id="CAUOFW020000981">
    <property type="protein sequence ID" value="CAK9139727.1"/>
    <property type="molecule type" value="Genomic_DNA"/>
</dbReference>
<evidence type="ECO:0000256" key="4">
    <source>
        <dbReference type="ARBA" id="ARBA00023054"/>
    </source>
</evidence>
<feature type="coiled-coil region" evidence="6">
    <location>
        <begin position="638"/>
        <end position="693"/>
    </location>
</feature>
<name>A0ABC8R6J1_9AQUA</name>
<dbReference type="InterPro" id="IPR044986">
    <property type="entry name" value="KIF15/KIN-12"/>
</dbReference>
<keyword evidence="9" id="KW-1185">Reference proteome</keyword>
<dbReference type="PANTHER" id="PTHR37739:SF17">
    <property type="entry name" value="KINESIN MOTOR DOMAIN-CONTAINING PROTEIN"/>
    <property type="match status" value="1"/>
</dbReference>
<dbReference type="PANTHER" id="PTHR37739">
    <property type="entry name" value="KINESIN-LIKE PROTEIN KIN-12D"/>
    <property type="match status" value="1"/>
</dbReference>
<evidence type="ECO:0008006" key="10">
    <source>
        <dbReference type="Google" id="ProtNLM"/>
    </source>
</evidence>
<evidence type="ECO:0000313" key="8">
    <source>
        <dbReference type="EMBL" id="CAK9139727.1"/>
    </source>
</evidence>
<proteinExistence type="predicted"/>
<gene>
    <name evidence="8" type="ORF">ILEXP_LOCUS7126</name>
</gene>
<feature type="compositionally biased region" description="Acidic residues" evidence="7">
    <location>
        <begin position="58"/>
        <end position="67"/>
    </location>
</feature>
<feature type="region of interest" description="Disordered" evidence="7">
    <location>
        <begin position="1"/>
        <end position="67"/>
    </location>
</feature>
<keyword evidence="2" id="KW-0547">Nucleotide-binding</keyword>
<reference evidence="8 9" key="1">
    <citation type="submission" date="2024-02" db="EMBL/GenBank/DDBJ databases">
        <authorList>
            <person name="Vignale AGUSTIN F."/>
            <person name="Sosa J E."/>
            <person name="Modenutti C."/>
        </authorList>
    </citation>
    <scope>NUCLEOTIDE SEQUENCE [LARGE SCALE GENOMIC DNA]</scope>
</reference>
<evidence type="ECO:0000256" key="6">
    <source>
        <dbReference type="SAM" id="Coils"/>
    </source>
</evidence>
<evidence type="ECO:0000313" key="9">
    <source>
        <dbReference type="Proteomes" id="UP001642360"/>
    </source>
</evidence>
<feature type="compositionally biased region" description="Basic and acidic residues" evidence="7">
    <location>
        <begin position="35"/>
        <end position="49"/>
    </location>
</feature>
<evidence type="ECO:0000256" key="5">
    <source>
        <dbReference type="ARBA" id="ARBA00023175"/>
    </source>
</evidence>
<keyword evidence="1" id="KW-0493">Microtubule</keyword>
<dbReference type="GO" id="GO:0005874">
    <property type="term" value="C:microtubule"/>
    <property type="evidence" value="ECO:0007669"/>
    <property type="project" value="UniProtKB-KW"/>
</dbReference>
<keyword evidence="4 6" id="KW-0175">Coiled coil</keyword>
<organism evidence="8 9">
    <name type="scientific">Ilex paraguariensis</name>
    <name type="common">yerba mate</name>
    <dbReference type="NCBI Taxonomy" id="185542"/>
    <lineage>
        <taxon>Eukaryota</taxon>
        <taxon>Viridiplantae</taxon>
        <taxon>Streptophyta</taxon>
        <taxon>Embryophyta</taxon>
        <taxon>Tracheophyta</taxon>
        <taxon>Spermatophyta</taxon>
        <taxon>Magnoliopsida</taxon>
        <taxon>eudicotyledons</taxon>
        <taxon>Gunneridae</taxon>
        <taxon>Pentapetalae</taxon>
        <taxon>asterids</taxon>
        <taxon>campanulids</taxon>
        <taxon>Aquifoliales</taxon>
        <taxon>Aquifoliaceae</taxon>
        <taxon>Ilex</taxon>
    </lineage>
</organism>